<feature type="domain" description="N-acetyltransferase" evidence="4">
    <location>
        <begin position="108"/>
        <end position="259"/>
    </location>
</feature>
<proteinExistence type="predicted"/>
<feature type="transmembrane region" description="Helical" evidence="3">
    <location>
        <begin position="74"/>
        <end position="93"/>
    </location>
</feature>
<keyword evidence="3" id="KW-0472">Membrane</keyword>
<dbReference type="GO" id="GO:0008080">
    <property type="term" value="F:N-acetyltransferase activity"/>
    <property type="evidence" value="ECO:0007669"/>
    <property type="project" value="InterPro"/>
</dbReference>
<dbReference type="Gene3D" id="3.40.630.30">
    <property type="match status" value="1"/>
</dbReference>
<keyword evidence="3" id="KW-0812">Transmembrane</keyword>
<sequence length="262" mass="30106">MTRNPEPDITEGARNQGKGLNTNRPGQQCPVAGEHSHGNMSEYQIRLYKDSDYQRVREIFADGITEHTAKSFHFSLRLPRIWAVFLLTFFVVLQTTGSLLLSIVAVIIDIGVLFLIHKYIYMHYVRRCLADDMSDIHKYYLQRDGYCFWVAESSGEVAGMVAAVPIHHPGGEKQVELRRMSVPRKHRGKGIAKALCRVVIDFARKGGCEAVILETSYPQVDAWRMYEKMGFKRSRAFYVPTLITRFVGFEIFCYQYDLPAKR</sequence>
<feature type="region of interest" description="Disordered" evidence="2">
    <location>
        <begin position="1"/>
        <end position="36"/>
    </location>
</feature>
<evidence type="ECO:0000313" key="6">
    <source>
        <dbReference type="Proteomes" id="UP000770717"/>
    </source>
</evidence>
<evidence type="ECO:0000256" key="3">
    <source>
        <dbReference type="SAM" id="Phobius"/>
    </source>
</evidence>
<dbReference type="InterPro" id="IPR000182">
    <property type="entry name" value="GNAT_dom"/>
</dbReference>
<dbReference type="Pfam" id="PF00583">
    <property type="entry name" value="Acetyltransf_1"/>
    <property type="match status" value="1"/>
</dbReference>
<dbReference type="OrthoDB" id="41532at2759"/>
<dbReference type="EMBL" id="WNTK01004457">
    <property type="protein sequence ID" value="KAG9464422.1"/>
    <property type="molecule type" value="Genomic_DNA"/>
</dbReference>
<reference evidence="5" key="1">
    <citation type="thesis" date="2020" institute="ProQuest LLC" country="789 East Eisenhower Parkway, Ann Arbor, MI, USA">
        <title>Comparative Genomics and Chromosome Evolution.</title>
        <authorList>
            <person name="Mudd A.B."/>
        </authorList>
    </citation>
    <scope>NUCLEOTIDE SEQUENCE</scope>
    <source>
        <strain evidence="5">HN-11 Male</strain>
        <tissue evidence="5">Kidney and liver</tissue>
    </source>
</reference>
<feature type="transmembrane region" description="Helical" evidence="3">
    <location>
        <begin position="99"/>
        <end position="117"/>
    </location>
</feature>
<dbReference type="PANTHER" id="PTHR13947">
    <property type="entry name" value="GNAT FAMILY N-ACETYLTRANSFERASE"/>
    <property type="match status" value="1"/>
</dbReference>
<keyword evidence="6" id="KW-1185">Reference proteome</keyword>
<name>A0A8J6C670_ELECQ</name>
<dbReference type="CDD" id="cd04301">
    <property type="entry name" value="NAT_SF"/>
    <property type="match status" value="1"/>
</dbReference>
<dbReference type="InterPro" id="IPR050769">
    <property type="entry name" value="NAT_camello-type"/>
</dbReference>
<dbReference type="Proteomes" id="UP000770717">
    <property type="component" value="Unassembled WGS sequence"/>
</dbReference>
<dbReference type="SUPFAM" id="SSF55729">
    <property type="entry name" value="Acyl-CoA N-acyltransferases (Nat)"/>
    <property type="match status" value="1"/>
</dbReference>
<evidence type="ECO:0000259" key="4">
    <source>
        <dbReference type="PROSITE" id="PS51186"/>
    </source>
</evidence>
<protein>
    <recommendedName>
        <fullName evidence="4">N-acetyltransferase domain-containing protein</fullName>
    </recommendedName>
</protein>
<comment type="caution">
    <text evidence="5">The sequence shown here is derived from an EMBL/GenBank/DDBJ whole genome shotgun (WGS) entry which is preliminary data.</text>
</comment>
<dbReference type="PROSITE" id="PS51186">
    <property type="entry name" value="GNAT"/>
    <property type="match status" value="1"/>
</dbReference>
<evidence type="ECO:0000256" key="1">
    <source>
        <dbReference type="ARBA" id="ARBA00022679"/>
    </source>
</evidence>
<dbReference type="AlphaFoldDB" id="A0A8J6C670"/>
<accession>A0A8J6C670</accession>
<organism evidence="5 6">
    <name type="scientific">Eleutherodactylus coqui</name>
    <name type="common">Puerto Rican coqui</name>
    <dbReference type="NCBI Taxonomy" id="57060"/>
    <lineage>
        <taxon>Eukaryota</taxon>
        <taxon>Metazoa</taxon>
        <taxon>Chordata</taxon>
        <taxon>Craniata</taxon>
        <taxon>Vertebrata</taxon>
        <taxon>Euteleostomi</taxon>
        <taxon>Amphibia</taxon>
        <taxon>Batrachia</taxon>
        <taxon>Anura</taxon>
        <taxon>Neobatrachia</taxon>
        <taxon>Hyloidea</taxon>
        <taxon>Eleutherodactylidae</taxon>
        <taxon>Eleutherodactylinae</taxon>
        <taxon>Eleutherodactylus</taxon>
        <taxon>Eleutherodactylus</taxon>
    </lineage>
</organism>
<dbReference type="InterPro" id="IPR016181">
    <property type="entry name" value="Acyl_CoA_acyltransferase"/>
</dbReference>
<keyword evidence="3" id="KW-1133">Transmembrane helix</keyword>
<gene>
    <name evidence="5" type="ORF">GDO78_019952</name>
</gene>
<keyword evidence="1" id="KW-0808">Transferase</keyword>
<evidence type="ECO:0000256" key="2">
    <source>
        <dbReference type="SAM" id="MobiDB-lite"/>
    </source>
</evidence>
<evidence type="ECO:0000313" key="5">
    <source>
        <dbReference type="EMBL" id="KAG9464422.1"/>
    </source>
</evidence>
<dbReference type="PANTHER" id="PTHR13947:SF58">
    <property type="entry name" value="8B (PUTATIVE,_PSEUDO-RELATED"/>
    <property type="match status" value="1"/>
</dbReference>